<evidence type="ECO:0000313" key="3">
    <source>
        <dbReference type="EMBL" id="RFU81516.1"/>
    </source>
</evidence>
<reference evidence="3 4" key="1">
    <citation type="journal article" date="2018" name="PLoS Pathog.">
        <title>Evolution of structural diversity of trichothecenes, a family of toxins produced by plant pathogenic and entomopathogenic fungi.</title>
        <authorList>
            <person name="Proctor R.H."/>
            <person name="McCormick S.P."/>
            <person name="Kim H.S."/>
            <person name="Cardoza R.E."/>
            <person name="Stanley A.M."/>
            <person name="Lindo L."/>
            <person name="Kelly A."/>
            <person name="Brown D.W."/>
            <person name="Lee T."/>
            <person name="Vaughan M.M."/>
            <person name="Alexander N.J."/>
            <person name="Busman M."/>
            <person name="Gutierrez S."/>
        </authorList>
    </citation>
    <scope>NUCLEOTIDE SEQUENCE [LARGE SCALE GENOMIC DNA]</scope>
    <source>
        <strain evidence="3 4">IBT 40837</strain>
    </source>
</reference>
<feature type="compositionally biased region" description="Low complexity" evidence="1">
    <location>
        <begin position="163"/>
        <end position="178"/>
    </location>
</feature>
<dbReference type="OrthoDB" id="5427833at2759"/>
<proteinExistence type="predicted"/>
<protein>
    <submittedName>
        <fullName evidence="3">Uncharacterized protein</fullName>
    </submittedName>
</protein>
<feature type="compositionally biased region" description="Pro residues" evidence="1">
    <location>
        <begin position="130"/>
        <end position="141"/>
    </location>
</feature>
<evidence type="ECO:0000313" key="4">
    <source>
        <dbReference type="Proteomes" id="UP000266272"/>
    </source>
</evidence>
<feature type="chain" id="PRO_5017278349" evidence="2">
    <location>
        <begin position="19"/>
        <end position="263"/>
    </location>
</feature>
<evidence type="ECO:0000256" key="1">
    <source>
        <dbReference type="SAM" id="MobiDB-lite"/>
    </source>
</evidence>
<name>A0A395NZI8_TRIAR</name>
<feature type="compositionally biased region" description="Polar residues" evidence="1">
    <location>
        <begin position="153"/>
        <end position="162"/>
    </location>
</feature>
<organism evidence="3 4">
    <name type="scientific">Trichoderma arundinaceum</name>
    <dbReference type="NCBI Taxonomy" id="490622"/>
    <lineage>
        <taxon>Eukaryota</taxon>
        <taxon>Fungi</taxon>
        <taxon>Dikarya</taxon>
        <taxon>Ascomycota</taxon>
        <taxon>Pezizomycotina</taxon>
        <taxon>Sordariomycetes</taxon>
        <taxon>Hypocreomycetidae</taxon>
        <taxon>Hypocreales</taxon>
        <taxon>Hypocreaceae</taxon>
        <taxon>Trichoderma</taxon>
    </lineage>
</organism>
<comment type="caution">
    <text evidence="3">The sequence shown here is derived from an EMBL/GenBank/DDBJ whole genome shotgun (WGS) entry which is preliminary data.</text>
</comment>
<keyword evidence="2" id="KW-0732">Signal</keyword>
<dbReference type="STRING" id="490622.A0A395NZI8"/>
<dbReference type="EMBL" id="PXOA01000044">
    <property type="protein sequence ID" value="RFU81516.1"/>
    <property type="molecule type" value="Genomic_DNA"/>
</dbReference>
<keyword evidence="4" id="KW-1185">Reference proteome</keyword>
<feature type="region of interest" description="Disordered" evidence="1">
    <location>
        <begin position="110"/>
        <end position="228"/>
    </location>
</feature>
<feature type="compositionally biased region" description="Polar residues" evidence="1">
    <location>
        <begin position="179"/>
        <end position="210"/>
    </location>
</feature>
<sequence length="263" mass="27130">MRRLNLASLALLAGTASGAHLTLSNFEDLVSSAPIQCLYAYNTPIRGCTPGDFARGSTCSEPCIEGLQAVQFTVRSLCANVNTAFNPLLKQIQAGNIVNVLCKTYTPHIRTSSEPISHPETTLMTSTTQAPPPSEASPKPPSTTSDASHETVTKPSTPTKAITSAVTSTTSESSVTSTKAPSSTSESTGMNTIAPTSQTTNDDQASSTSEEPSKPTRPLNSQPGSGGGSPFDFVAIGTAARFGLSGGCITVAIAITFTTLTLI</sequence>
<dbReference type="Proteomes" id="UP000266272">
    <property type="component" value="Unassembled WGS sequence"/>
</dbReference>
<feature type="compositionally biased region" description="Polar residues" evidence="1">
    <location>
        <begin position="110"/>
        <end position="129"/>
    </location>
</feature>
<dbReference type="AlphaFoldDB" id="A0A395NZI8"/>
<accession>A0A395NZI8</accession>
<evidence type="ECO:0000256" key="2">
    <source>
        <dbReference type="SAM" id="SignalP"/>
    </source>
</evidence>
<gene>
    <name evidence="3" type="ORF">TARUN_675</name>
</gene>
<feature type="signal peptide" evidence="2">
    <location>
        <begin position="1"/>
        <end position="18"/>
    </location>
</feature>